<keyword evidence="3" id="KW-1185">Reference proteome</keyword>
<feature type="region of interest" description="Disordered" evidence="1">
    <location>
        <begin position="57"/>
        <end position="88"/>
    </location>
</feature>
<reference evidence="3" key="1">
    <citation type="journal article" date="2019" name="Nat. Commun.">
        <title>Expansion of phycobilisome linker gene families in mesophilic red algae.</title>
        <authorList>
            <person name="Lee J."/>
            <person name="Kim D."/>
            <person name="Bhattacharya D."/>
            <person name="Yoon H.S."/>
        </authorList>
    </citation>
    <scope>NUCLEOTIDE SEQUENCE [LARGE SCALE GENOMIC DNA]</scope>
    <source>
        <strain evidence="3">CCMP 1328</strain>
    </source>
</reference>
<dbReference type="Pfam" id="PF11317">
    <property type="entry name" value="DUF3119"/>
    <property type="match status" value="1"/>
</dbReference>
<name>A0A5J4Z4B1_PORPP</name>
<dbReference type="InterPro" id="IPR021467">
    <property type="entry name" value="DUF3119"/>
</dbReference>
<dbReference type="Proteomes" id="UP000324585">
    <property type="component" value="Unassembled WGS sequence"/>
</dbReference>
<feature type="compositionally biased region" description="Polar residues" evidence="1">
    <location>
        <begin position="69"/>
        <end position="82"/>
    </location>
</feature>
<dbReference type="PANTHER" id="PTHR35550">
    <property type="match status" value="1"/>
</dbReference>
<dbReference type="EMBL" id="VRMN01000001">
    <property type="protein sequence ID" value="KAA8498165.1"/>
    <property type="molecule type" value="Genomic_DNA"/>
</dbReference>
<dbReference type="AlphaFoldDB" id="A0A5J4Z4B1"/>
<organism evidence="2 3">
    <name type="scientific">Porphyridium purpureum</name>
    <name type="common">Red alga</name>
    <name type="synonym">Porphyridium cruentum</name>
    <dbReference type="NCBI Taxonomy" id="35688"/>
    <lineage>
        <taxon>Eukaryota</taxon>
        <taxon>Rhodophyta</taxon>
        <taxon>Bangiophyceae</taxon>
        <taxon>Porphyridiales</taxon>
        <taxon>Porphyridiaceae</taxon>
        <taxon>Porphyridium</taxon>
    </lineage>
</organism>
<protein>
    <submittedName>
        <fullName evidence="2">Uncharacterized protein</fullName>
    </submittedName>
</protein>
<gene>
    <name evidence="2" type="ORF">FVE85_5750</name>
</gene>
<comment type="caution">
    <text evidence="2">The sequence shown here is derived from an EMBL/GenBank/DDBJ whole genome shotgun (WGS) entry which is preliminary data.</text>
</comment>
<proteinExistence type="predicted"/>
<dbReference type="PANTHER" id="PTHR35550:SF2">
    <property type="entry name" value="OS05G0401200 PROTEIN"/>
    <property type="match status" value="1"/>
</dbReference>
<evidence type="ECO:0000313" key="2">
    <source>
        <dbReference type="EMBL" id="KAA8498165.1"/>
    </source>
</evidence>
<evidence type="ECO:0000256" key="1">
    <source>
        <dbReference type="SAM" id="MobiDB-lite"/>
    </source>
</evidence>
<dbReference type="OrthoDB" id="5903at2759"/>
<evidence type="ECO:0000313" key="3">
    <source>
        <dbReference type="Proteomes" id="UP000324585"/>
    </source>
</evidence>
<sequence>MFVGLYHARPFARAARPGLGLSALSPQTASRSLCTGGGVSIALNGVFMRVRGNEVRAGRQVSRPRTRSGYRSSRSMSAPSNDSPDEFVPKESDQVLKTTYAIPAVFCGLAAAGLLKGEGWSVAAFPLALFGPFLLLQTSVVRFVFTDTELVVAKKSAGGKLKYIRAWKLDDITNWEMWWEPFPVLCYFKEKGSYDGRGSIHFFPMLFDGKQLVHCFQTRTKIQKGNYSSE</sequence>
<accession>A0A5J4Z4B1</accession>